<dbReference type="GO" id="GO:0000160">
    <property type="term" value="P:phosphorelay signal transduction system"/>
    <property type="evidence" value="ECO:0007669"/>
    <property type="project" value="InterPro"/>
</dbReference>
<evidence type="ECO:0000256" key="2">
    <source>
        <dbReference type="ARBA" id="ARBA00024867"/>
    </source>
</evidence>
<keyword evidence="3" id="KW-0597">Phosphoprotein</keyword>
<dbReference type="SUPFAM" id="SSF109604">
    <property type="entry name" value="HD-domain/PDEase-like"/>
    <property type="match status" value="1"/>
</dbReference>
<dbReference type="Proteomes" id="UP000037043">
    <property type="component" value="Unassembled WGS sequence"/>
</dbReference>
<dbReference type="Gene3D" id="1.10.3210.10">
    <property type="entry name" value="Hypothetical protein af1432"/>
    <property type="match status" value="1"/>
</dbReference>
<keyword evidence="7" id="KW-1185">Reference proteome</keyword>
<accession>A0A0L6Z821</accession>
<evidence type="ECO:0000256" key="1">
    <source>
        <dbReference type="ARBA" id="ARBA00018672"/>
    </source>
</evidence>
<reference evidence="7" key="1">
    <citation type="submission" date="2015-08" db="EMBL/GenBank/DDBJ databases">
        <title>Genome sequence of the strict anaerobe Clostridium homopropionicum LuHBu1 (DSM 5847T).</title>
        <authorList>
            <person name="Poehlein A."/>
            <person name="Beck M."/>
            <person name="Schiel-Bengelsdorf B."/>
            <person name="Bengelsdorf F.R."/>
            <person name="Daniel R."/>
            <person name="Duerre P."/>
        </authorList>
    </citation>
    <scope>NUCLEOTIDE SEQUENCE [LARGE SCALE GENOMIC DNA]</scope>
    <source>
        <strain evidence="7">DSM 5847</strain>
    </source>
</reference>
<dbReference type="PATRIC" id="fig|1121318.3.peg.2514"/>
<gene>
    <name evidence="6" type="primary">hupR1_2</name>
    <name evidence="6" type="ORF">CLHOM_24980</name>
</gene>
<sequence>MKSILFVDDERAILSSIKREFFDSDYTLYFAESGIEALKILHENTDINMIISDFMMPQMNGYELLKKVKHLYPNIIRIVLSGYTDNSSMIRCVSENIAQLYVNKPWDKEEFIDIINKLFDTSDKLNHESFKKLVENTDKLPTIPTLFFQINKLMEDDYSSIDDIINLINKDQTMAFNILRTINSAFYGIKTGSIKTAVLNLGLENLKSIIAAIELFNINSSDFYMKLLWEHSYFTNIITIKLYEYIFKKKLPQQYSSAGLLHDIGKVVLLKLFNLEYVAFLKIKDNNRDLDLLTYERNFFKYTHEELGSYILNWWQLPTPIVETALRHTKPLSSSKMYRDIVCVVHLADYYSWKLLHPDFMPTINEEVFSYLKIEKNECESIINNCNGDDYIL</sequence>
<evidence type="ECO:0000313" key="7">
    <source>
        <dbReference type="Proteomes" id="UP000037043"/>
    </source>
</evidence>
<evidence type="ECO:0000259" key="4">
    <source>
        <dbReference type="PROSITE" id="PS50110"/>
    </source>
</evidence>
<dbReference type="Pfam" id="PF00072">
    <property type="entry name" value="Response_reg"/>
    <property type="match status" value="1"/>
</dbReference>
<dbReference type="Pfam" id="PF08668">
    <property type="entry name" value="HDOD"/>
    <property type="match status" value="1"/>
</dbReference>
<dbReference type="STRING" id="36844.SAMN04488501_11936"/>
<dbReference type="InterPro" id="IPR011006">
    <property type="entry name" value="CheY-like_superfamily"/>
</dbReference>
<evidence type="ECO:0000256" key="3">
    <source>
        <dbReference type="PROSITE-ProRule" id="PRU00169"/>
    </source>
</evidence>
<dbReference type="PANTHER" id="PTHR33525:SF3">
    <property type="entry name" value="RIBONUCLEASE Y"/>
    <property type="match status" value="1"/>
</dbReference>
<dbReference type="InterPro" id="IPR001789">
    <property type="entry name" value="Sig_transdc_resp-reg_receiver"/>
</dbReference>
<name>A0A0L6Z821_9CLOT</name>
<feature type="domain" description="Response regulatory" evidence="4">
    <location>
        <begin position="3"/>
        <end position="119"/>
    </location>
</feature>
<dbReference type="SUPFAM" id="SSF52172">
    <property type="entry name" value="CheY-like"/>
    <property type="match status" value="1"/>
</dbReference>
<dbReference type="InterPro" id="IPR013976">
    <property type="entry name" value="HDOD"/>
</dbReference>
<evidence type="ECO:0000313" key="6">
    <source>
        <dbReference type="EMBL" id="KOA19117.1"/>
    </source>
</evidence>
<dbReference type="PROSITE" id="PS50110">
    <property type="entry name" value="RESPONSE_REGULATORY"/>
    <property type="match status" value="1"/>
</dbReference>
<dbReference type="CDD" id="cd17569">
    <property type="entry name" value="REC_HupR-like"/>
    <property type="match status" value="1"/>
</dbReference>
<feature type="domain" description="HDOD" evidence="5">
    <location>
        <begin position="140"/>
        <end position="331"/>
    </location>
</feature>
<organism evidence="6 7">
    <name type="scientific">Clostridium homopropionicum DSM 5847</name>
    <dbReference type="NCBI Taxonomy" id="1121318"/>
    <lineage>
        <taxon>Bacteria</taxon>
        <taxon>Bacillati</taxon>
        <taxon>Bacillota</taxon>
        <taxon>Clostridia</taxon>
        <taxon>Eubacteriales</taxon>
        <taxon>Clostridiaceae</taxon>
        <taxon>Clostridium</taxon>
    </lineage>
</organism>
<protein>
    <recommendedName>
        <fullName evidence="1">Stage 0 sporulation protein A homolog</fullName>
    </recommendedName>
</protein>
<dbReference type="SMART" id="SM00448">
    <property type="entry name" value="REC"/>
    <property type="match status" value="1"/>
</dbReference>
<comment type="function">
    <text evidence="2">May play the central regulatory role in sporulation. It may be an element of the effector pathway responsible for the activation of sporulation genes in response to nutritional stress. Spo0A may act in concert with spo0H (a sigma factor) to control the expression of some genes that are critical to the sporulation process.</text>
</comment>
<proteinExistence type="predicted"/>
<dbReference type="InterPro" id="IPR052340">
    <property type="entry name" value="RNase_Y/CdgJ"/>
</dbReference>
<feature type="modified residue" description="4-aspartylphosphate" evidence="3">
    <location>
        <position position="53"/>
    </location>
</feature>
<dbReference type="PANTHER" id="PTHR33525">
    <property type="match status" value="1"/>
</dbReference>
<dbReference type="RefSeq" id="WP_052222001.1">
    <property type="nucleotide sequence ID" value="NZ_LHUR01000028.1"/>
</dbReference>
<evidence type="ECO:0000259" key="5">
    <source>
        <dbReference type="PROSITE" id="PS51833"/>
    </source>
</evidence>
<dbReference type="EMBL" id="LHUR01000028">
    <property type="protein sequence ID" value="KOA19117.1"/>
    <property type="molecule type" value="Genomic_DNA"/>
</dbReference>
<dbReference type="PROSITE" id="PS51833">
    <property type="entry name" value="HDOD"/>
    <property type="match status" value="1"/>
</dbReference>
<dbReference type="AlphaFoldDB" id="A0A0L6Z821"/>
<comment type="caution">
    <text evidence="6">The sequence shown here is derived from an EMBL/GenBank/DDBJ whole genome shotgun (WGS) entry which is preliminary data.</text>
</comment>
<dbReference type="Gene3D" id="3.40.50.2300">
    <property type="match status" value="1"/>
</dbReference>